<feature type="region of interest" description="Disordered" evidence="1">
    <location>
        <begin position="70"/>
        <end position="100"/>
    </location>
</feature>
<proteinExistence type="predicted"/>
<keyword evidence="4" id="KW-1185">Reference proteome</keyword>
<comment type="caution">
    <text evidence="3">The sequence shown here is derived from an EMBL/GenBank/DDBJ whole genome shotgun (WGS) entry which is preliminary data.</text>
</comment>
<reference evidence="3" key="1">
    <citation type="submission" date="2023-06" db="EMBL/GenBank/DDBJ databases">
        <title>Genome-scale phylogeny and comparative genomics of the fungal order Sordariales.</title>
        <authorList>
            <consortium name="Lawrence Berkeley National Laboratory"/>
            <person name="Hensen N."/>
            <person name="Bonometti L."/>
            <person name="Westerberg I."/>
            <person name="Brannstrom I.O."/>
            <person name="Guillou S."/>
            <person name="Cros-Aarteil S."/>
            <person name="Calhoun S."/>
            <person name="Haridas S."/>
            <person name="Kuo A."/>
            <person name="Mondo S."/>
            <person name="Pangilinan J."/>
            <person name="Riley R."/>
            <person name="Labutti K."/>
            <person name="Andreopoulos B."/>
            <person name="Lipzen A."/>
            <person name="Chen C."/>
            <person name="Yanf M."/>
            <person name="Daum C."/>
            <person name="Ng V."/>
            <person name="Clum A."/>
            <person name="Steindorff A."/>
            <person name="Ohm R."/>
            <person name="Martin F."/>
            <person name="Silar P."/>
            <person name="Natvig D."/>
            <person name="Lalanne C."/>
            <person name="Gautier V."/>
            <person name="Ament-Velasquez S.L."/>
            <person name="Kruys A."/>
            <person name="Hutchinson M.I."/>
            <person name="Powell A.J."/>
            <person name="Barry K."/>
            <person name="Miller A.N."/>
            <person name="Grigoriev I.V."/>
            <person name="Debuchy R."/>
            <person name="Gladieux P."/>
            <person name="Thoren M.H."/>
            <person name="Johannesson H."/>
        </authorList>
    </citation>
    <scope>NUCLEOTIDE SEQUENCE</scope>
    <source>
        <strain evidence="3">CBS 307.81</strain>
    </source>
</reference>
<sequence>MKVEADNDTWSLKKKELLTEQPGLEVVPHELLQSQDHLAQARPPDTAKYTVSQPILTCDAKYKIEQGLGAGDAAPEPVSTDLPEVAGPPPVEEVSQPRHATRKRRRKRVIIGSVVLIVTTLGAVLGGVLGSRAAGQRVASGEEASTTFPASPGSSDKADLGYEAIVDRSCLAVTARRRRDGSTEGWLFYEDLDYKPRMLHWDTKQGGVLKAPASFTFEQTPPGYARTRIWGMAATTGLHGPDFNPSVNLFISYQHFTDDVDTVSSNQVVGFAFGSDGKQASKIETVGNELAAGSQDTSRVAAYWPWIVHGYQESNPFTRPPNNKWVVRLVEAHNQLKSNYTPGTDWTIRNVTIEAKLTTKMSIIPLSADFKKSSSPDYRTEPENGYVVLYHDANDRLSFSHRSLDTARWDGYYLPWLHNISLPTDEQQGKGSISAFAVARSAQEETPPEQTSTQTLLPTSPVASPETVTNIRPGPTGSVSSQMPEPGPEGYTTGWLAANGVNVGVAYISQNRQFALIFTVTAGTRRAYWRDVNTDQVNKEAPPDLFTEIACVTMASDAADADGEEMMLPSDQDEEGTIATCFYQSNSQLVKVRWNGEFDEGLKWEIERLPVPTRDSATAKARG</sequence>
<feature type="region of interest" description="Disordered" evidence="1">
    <location>
        <begin position="441"/>
        <end position="487"/>
    </location>
</feature>
<protein>
    <recommendedName>
        <fullName evidence="5">Fucose-specific lectin</fullName>
    </recommendedName>
</protein>
<feature type="transmembrane region" description="Helical" evidence="2">
    <location>
        <begin position="109"/>
        <end position="130"/>
    </location>
</feature>
<accession>A0AA39ZK78</accession>
<dbReference type="Proteomes" id="UP001174997">
    <property type="component" value="Unassembled WGS sequence"/>
</dbReference>
<keyword evidence="2" id="KW-0812">Transmembrane</keyword>
<feature type="compositionally biased region" description="Low complexity" evidence="1">
    <location>
        <begin position="444"/>
        <end position="461"/>
    </location>
</feature>
<evidence type="ECO:0000256" key="1">
    <source>
        <dbReference type="SAM" id="MobiDB-lite"/>
    </source>
</evidence>
<gene>
    <name evidence="3" type="ORF">QBC41DRAFT_19623</name>
</gene>
<evidence type="ECO:0000313" key="3">
    <source>
        <dbReference type="EMBL" id="KAK0672569.1"/>
    </source>
</evidence>
<dbReference type="AlphaFoldDB" id="A0AA39ZK78"/>
<evidence type="ECO:0000256" key="2">
    <source>
        <dbReference type="SAM" id="Phobius"/>
    </source>
</evidence>
<name>A0AA39ZK78_9PEZI</name>
<keyword evidence="2" id="KW-0472">Membrane</keyword>
<evidence type="ECO:0008006" key="5">
    <source>
        <dbReference type="Google" id="ProtNLM"/>
    </source>
</evidence>
<organism evidence="3 4">
    <name type="scientific">Cercophora samala</name>
    <dbReference type="NCBI Taxonomy" id="330535"/>
    <lineage>
        <taxon>Eukaryota</taxon>
        <taxon>Fungi</taxon>
        <taxon>Dikarya</taxon>
        <taxon>Ascomycota</taxon>
        <taxon>Pezizomycotina</taxon>
        <taxon>Sordariomycetes</taxon>
        <taxon>Sordariomycetidae</taxon>
        <taxon>Sordariales</taxon>
        <taxon>Lasiosphaeriaceae</taxon>
        <taxon>Cercophora</taxon>
    </lineage>
</organism>
<dbReference type="EMBL" id="JAULSY010000012">
    <property type="protein sequence ID" value="KAK0672569.1"/>
    <property type="molecule type" value="Genomic_DNA"/>
</dbReference>
<keyword evidence="2" id="KW-1133">Transmembrane helix</keyword>
<evidence type="ECO:0000313" key="4">
    <source>
        <dbReference type="Proteomes" id="UP001174997"/>
    </source>
</evidence>